<sequence>MKPIGSSLSYLLLFFGVFALSTSGIFAVLADAPAPITAGYRMLFAALILLPVLLFNRTHLLELRHLSIKQWLLGLLSGIFLAAHYTLWFESLHFTSVASSVVLVTLQPLFAFVGGYFLFHEQLTGRMMVGGLLAIAGSALIGWQDFQISGLALIGDGLAFLAAGVITGYFLVGQEMRNYLSLVPYSIIGYGSSAVVLFIVSGISGVSLINYSARDWLCFIGLALVSTIMGQTIFNFLLKWMNASTISMSILGEPVGTCILAFIILKQGISLQQFTGILIILSGITIFLFRPKIRS</sequence>
<feature type="transmembrane region" description="Helical" evidence="6">
    <location>
        <begin position="71"/>
        <end position="88"/>
    </location>
</feature>
<dbReference type="Pfam" id="PF00892">
    <property type="entry name" value="EamA"/>
    <property type="match status" value="2"/>
</dbReference>
<evidence type="ECO:0000256" key="4">
    <source>
        <dbReference type="ARBA" id="ARBA00022989"/>
    </source>
</evidence>
<evidence type="ECO:0000256" key="3">
    <source>
        <dbReference type="ARBA" id="ARBA00022692"/>
    </source>
</evidence>
<feature type="domain" description="EamA" evidence="7">
    <location>
        <begin position="154"/>
        <end position="288"/>
    </location>
</feature>
<feature type="transmembrane region" description="Helical" evidence="6">
    <location>
        <begin position="94"/>
        <end position="119"/>
    </location>
</feature>
<feature type="transmembrane region" description="Helical" evidence="6">
    <location>
        <begin position="40"/>
        <end position="59"/>
    </location>
</feature>
<evidence type="ECO:0000313" key="9">
    <source>
        <dbReference type="Proteomes" id="UP000823201"/>
    </source>
</evidence>
<comment type="subcellular location">
    <subcellularLocation>
        <location evidence="1">Endomembrane system</location>
        <topology evidence="1">Multi-pass membrane protein</topology>
    </subcellularLocation>
</comment>
<comment type="similarity">
    <text evidence="2">Belongs to the EamA transporter family.</text>
</comment>
<dbReference type="InterPro" id="IPR000620">
    <property type="entry name" value="EamA_dom"/>
</dbReference>
<feature type="transmembrane region" description="Helical" evidence="6">
    <location>
        <begin position="216"/>
        <end position="238"/>
    </location>
</feature>
<feature type="transmembrane region" description="Helical" evidence="6">
    <location>
        <begin position="245"/>
        <end position="265"/>
    </location>
</feature>
<evidence type="ECO:0000256" key="2">
    <source>
        <dbReference type="ARBA" id="ARBA00007362"/>
    </source>
</evidence>
<evidence type="ECO:0000259" key="7">
    <source>
        <dbReference type="Pfam" id="PF00892"/>
    </source>
</evidence>
<keyword evidence="9" id="KW-1185">Reference proteome</keyword>
<gene>
    <name evidence="8" type="ORF">JOC27_001133</name>
</gene>
<dbReference type="SUPFAM" id="SSF103481">
    <property type="entry name" value="Multidrug resistance efflux transporter EmrE"/>
    <property type="match status" value="2"/>
</dbReference>
<accession>A0ABS2Q924</accession>
<dbReference type="InterPro" id="IPR050638">
    <property type="entry name" value="AA-Vitamin_Transporters"/>
</dbReference>
<keyword evidence="5 6" id="KW-0472">Membrane</keyword>
<evidence type="ECO:0000256" key="6">
    <source>
        <dbReference type="SAM" id="Phobius"/>
    </source>
</evidence>
<name>A0ABS2Q924_9BACL</name>
<proteinExistence type="inferred from homology"/>
<dbReference type="Proteomes" id="UP000823201">
    <property type="component" value="Unassembled WGS sequence"/>
</dbReference>
<feature type="transmembrane region" description="Helical" evidence="6">
    <location>
        <begin position="179"/>
        <end position="204"/>
    </location>
</feature>
<evidence type="ECO:0000313" key="8">
    <source>
        <dbReference type="EMBL" id="MBM7657684.1"/>
    </source>
</evidence>
<keyword evidence="3 6" id="KW-0812">Transmembrane</keyword>
<feature type="domain" description="EamA" evidence="7">
    <location>
        <begin position="9"/>
        <end position="142"/>
    </location>
</feature>
<feature type="transmembrane region" description="Helical" evidence="6">
    <location>
        <begin position="150"/>
        <end position="172"/>
    </location>
</feature>
<evidence type="ECO:0000256" key="5">
    <source>
        <dbReference type="ARBA" id="ARBA00023136"/>
    </source>
</evidence>
<dbReference type="PANTHER" id="PTHR32322">
    <property type="entry name" value="INNER MEMBRANE TRANSPORTER"/>
    <property type="match status" value="1"/>
</dbReference>
<comment type="caution">
    <text evidence="8">The sequence shown here is derived from an EMBL/GenBank/DDBJ whole genome shotgun (WGS) entry which is preliminary data.</text>
</comment>
<organism evidence="8 9">
    <name type="scientific">Sporolactobacillus spathodeae</name>
    <dbReference type="NCBI Taxonomy" id="1465502"/>
    <lineage>
        <taxon>Bacteria</taxon>
        <taxon>Bacillati</taxon>
        <taxon>Bacillota</taxon>
        <taxon>Bacilli</taxon>
        <taxon>Bacillales</taxon>
        <taxon>Sporolactobacillaceae</taxon>
        <taxon>Sporolactobacillus</taxon>
    </lineage>
</organism>
<evidence type="ECO:0000256" key="1">
    <source>
        <dbReference type="ARBA" id="ARBA00004127"/>
    </source>
</evidence>
<feature type="transmembrane region" description="Helical" evidence="6">
    <location>
        <begin position="126"/>
        <end position="144"/>
    </location>
</feature>
<dbReference type="RefSeq" id="WP_205006012.1">
    <property type="nucleotide sequence ID" value="NZ_CBCRXA010000005.1"/>
</dbReference>
<protein>
    <submittedName>
        <fullName evidence="8">Drug/metabolite transporter (DMT)-like permease</fullName>
    </submittedName>
</protein>
<dbReference type="EMBL" id="JAFBEV010000007">
    <property type="protein sequence ID" value="MBM7657684.1"/>
    <property type="molecule type" value="Genomic_DNA"/>
</dbReference>
<reference evidence="8 9" key="1">
    <citation type="submission" date="2021-01" db="EMBL/GenBank/DDBJ databases">
        <title>Genomic Encyclopedia of Type Strains, Phase IV (KMG-IV): sequencing the most valuable type-strain genomes for metagenomic binning, comparative biology and taxonomic classification.</title>
        <authorList>
            <person name="Goeker M."/>
        </authorList>
    </citation>
    <scope>NUCLEOTIDE SEQUENCE [LARGE SCALE GENOMIC DNA]</scope>
    <source>
        <strain evidence="8 9">DSM 100968</strain>
    </source>
</reference>
<feature type="transmembrane region" description="Helical" evidence="6">
    <location>
        <begin position="271"/>
        <end position="289"/>
    </location>
</feature>
<dbReference type="InterPro" id="IPR037185">
    <property type="entry name" value="EmrE-like"/>
</dbReference>
<keyword evidence="4 6" id="KW-1133">Transmembrane helix</keyword>
<dbReference type="PANTHER" id="PTHR32322:SF2">
    <property type="entry name" value="EAMA DOMAIN-CONTAINING PROTEIN"/>
    <property type="match status" value="1"/>
</dbReference>